<gene>
    <name evidence="5 7" type="primary">rplJ</name>
    <name evidence="7" type="ORF">COV10_01675</name>
</gene>
<evidence type="ECO:0000256" key="4">
    <source>
        <dbReference type="ARBA" id="ARBA00035202"/>
    </source>
</evidence>
<dbReference type="InterPro" id="IPR001790">
    <property type="entry name" value="Ribosomal_uL10"/>
</dbReference>
<sequence length="184" mass="19372">MAITKQKKAETIEAVKEAVASAESVVFVNFHGLTAPDTVALRRVLRSKEVGYRVAKKTLIKRALADTGITGDLPTLDGEVAIAYGSDAVGPVKEVTEFAKQLAKKKKLAAGVALPVSVIGGILEGAYLSPLQMADLAKIPSREVLLAKLLNVMQAPIQGLVGTLNEVPGSFVRVLDAIGKNKTN</sequence>
<dbReference type="PANTHER" id="PTHR11560">
    <property type="entry name" value="39S RIBOSOMAL PROTEIN L10, MITOCHONDRIAL"/>
    <property type="match status" value="1"/>
</dbReference>
<name>A0A2H0RGU4_9BACT</name>
<dbReference type="SUPFAM" id="SSF160369">
    <property type="entry name" value="Ribosomal protein L10-like"/>
    <property type="match status" value="1"/>
</dbReference>
<dbReference type="GO" id="GO:1990904">
    <property type="term" value="C:ribonucleoprotein complex"/>
    <property type="evidence" value="ECO:0007669"/>
    <property type="project" value="UniProtKB-KW"/>
</dbReference>
<keyword evidence="5" id="KW-0699">rRNA-binding</keyword>
<evidence type="ECO:0000313" key="8">
    <source>
        <dbReference type="Proteomes" id="UP000228767"/>
    </source>
</evidence>
<evidence type="ECO:0000256" key="6">
    <source>
        <dbReference type="SAM" id="Phobius"/>
    </source>
</evidence>
<dbReference type="CDD" id="cd05797">
    <property type="entry name" value="Ribosomal_L10"/>
    <property type="match status" value="1"/>
</dbReference>
<evidence type="ECO:0000256" key="5">
    <source>
        <dbReference type="HAMAP-Rule" id="MF_00362"/>
    </source>
</evidence>
<comment type="subunit">
    <text evidence="5">Part of the ribosomal stalk of the 50S ribosomal subunit. The N-terminus interacts with L11 and the large rRNA to form the base of the stalk. The C-terminus forms an elongated spine to which L12 dimers bind in a sequential fashion forming a multimeric L10(L12)X complex.</text>
</comment>
<dbReference type="AlphaFoldDB" id="A0A2H0RGU4"/>
<dbReference type="InterPro" id="IPR047865">
    <property type="entry name" value="Ribosomal_uL10_bac_type"/>
</dbReference>
<proteinExistence type="inferred from homology"/>
<organism evidence="7 8">
    <name type="scientific">Candidatus Vogelbacteria bacterium CG10_big_fil_rev_8_21_14_0_10_51_16</name>
    <dbReference type="NCBI Taxonomy" id="1975045"/>
    <lineage>
        <taxon>Bacteria</taxon>
        <taxon>Candidatus Vogeliibacteriota</taxon>
    </lineage>
</organism>
<keyword evidence="2 5" id="KW-0689">Ribosomal protein</keyword>
<feature type="transmembrane region" description="Helical" evidence="6">
    <location>
        <begin position="108"/>
        <end position="128"/>
    </location>
</feature>
<comment type="similarity">
    <text evidence="1 5">Belongs to the universal ribosomal protein uL10 family.</text>
</comment>
<dbReference type="Gene3D" id="3.30.70.1730">
    <property type="match status" value="1"/>
</dbReference>
<dbReference type="InterPro" id="IPR043141">
    <property type="entry name" value="Ribosomal_uL10-like_sf"/>
</dbReference>
<evidence type="ECO:0000256" key="3">
    <source>
        <dbReference type="ARBA" id="ARBA00023274"/>
    </source>
</evidence>
<comment type="caution">
    <text evidence="7">The sequence shown here is derived from an EMBL/GenBank/DDBJ whole genome shotgun (WGS) entry which is preliminary data.</text>
</comment>
<keyword evidence="6" id="KW-0472">Membrane</keyword>
<dbReference type="InterPro" id="IPR022973">
    <property type="entry name" value="Ribosomal_uL10_bac"/>
</dbReference>
<reference evidence="7 8" key="1">
    <citation type="submission" date="2017-09" db="EMBL/GenBank/DDBJ databases">
        <title>Depth-based differentiation of microbial function through sediment-hosted aquifers and enrichment of novel symbionts in the deep terrestrial subsurface.</title>
        <authorList>
            <person name="Probst A.J."/>
            <person name="Ladd B."/>
            <person name="Jarett J.K."/>
            <person name="Geller-Mcgrath D.E."/>
            <person name="Sieber C.M."/>
            <person name="Emerson J.B."/>
            <person name="Anantharaman K."/>
            <person name="Thomas B.C."/>
            <person name="Malmstrom R."/>
            <person name="Stieglmeier M."/>
            <person name="Klingl A."/>
            <person name="Woyke T."/>
            <person name="Ryan C.M."/>
            <person name="Banfield J.F."/>
        </authorList>
    </citation>
    <scope>NUCLEOTIDE SEQUENCE [LARGE SCALE GENOMIC DNA]</scope>
    <source>
        <strain evidence="7">CG10_big_fil_rev_8_21_14_0_10_51_16</strain>
    </source>
</reference>
<evidence type="ECO:0000256" key="2">
    <source>
        <dbReference type="ARBA" id="ARBA00022980"/>
    </source>
</evidence>
<keyword evidence="3 5" id="KW-0687">Ribonucleoprotein</keyword>
<dbReference type="EMBL" id="PCYI01000010">
    <property type="protein sequence ID" value="PIR45015.1"/>
    <property type="molecule type" value="Genomic_DNA"/>
</dbReference>
<keyword evidence="6" id="KW-1133">Transmembrane helix</keyword>
<dbReference type="GO" id="GO:0070180">
    <property type="term" value="F:large ribosomal subunit rRNA binding"/>
    <property type="evidence" value="ECO:0007669"/>
    <property type="project" value="UniProtKB-UniRule"/>
</dbReference>
<dbReference type="HAMAP" id="MF_00362">
    <property type="entry name" value="Ribosomal_uL10"/>
    <property type="match status" value="1"/>
</dbReference>
<dbReference type="GO" id="GO:0005840">
    <property type="term" value="C:ribosome"/>
    <property type="evidence" value="ECO:0007669"/>
    <property type="project" value="UniProtKB-KW"/>
</dbReference>
<keyword evidence="6" id="KW-0812">Transmembrane</keyword>
<protein>
    <recommendedName>
        <fullName evidence="4 5">Large ribosomal subunit protein uL10</fullName>
    </recommendedName>
</protein>
<dbReference type="Proteomes" id="UP000228767">
    <property type="component" value="Unassembled WGS sequence"/>
</dbReference>
<dbReference type="GO" id="GO:0006412">
    <property type="term" value="P:translation"/>
    <property type="evidence" value="ECO:0007669"/>
    <property type="project" value="UniProtKB-UniRule"/>
</dbReference>
<evidence type="ECO:0000313" key="7">
    <source>
        <dbReference type="EMBL" id="PIR45015.1"/>
    </source>
</evidence>
<keyword evidence="5" id="KW-0694">RNA-binding</keyword>
<comment type="function">
    <text evidence="5">Forms part of the ribosomal stalk, playing a central role in the interaction of the ribosome with GTP-bound translation factors.</text>
</comment>
<dbReference type="Gene3D" id="6.10.250.290">
    <property type="match status" value="1"/>
</dbReference>
<dbReference type="Pfam" id="PF00466">
    <property type="entry name" value="Ribosomal_L10"/>
    <property type="match status" value="1"/>
</dbReference>
<dbReference type="NCBIfam" id="NF000955">
    <property type="entry name" value="PRK00099.1-1"/>
    <property type="match status" value="1"/>
</dbReference>
<evidence type="ECO:0000256" key="1">
    <source>
        <dbReference type="ARBA" id="ARBA00008889"/>
    </source>
</evidence>
<accession>A0A2H0RGU4</accession>